<sequence length="97" mass="10850">MQNTLEYTAYNGMKFYIVYIEALEKEPEEDSPMMSIVFTTHPEIIAEAKADAECNGGAVPVGCKDLLVDSVDNITRQLDYVAHAVETGDPWYECLKV</sequence>
<name>A0A8S5VDL2_9CAUD</name>
<proteinExistence type="predicted"/>
<accession>A0A8S5VDL2</accession>
<dbReference type="EMBL" id="BK016245">
    <property type="protein sequence ID" value="DAG04865.1"/>
    <property type="molecule type" value="Genomic_DNA"/>
</dbReference>
<reference evidence="1" key="1">
    <citation type="journal article" date="2021" name="Proc. Natl. Acad. Sci. U.S.A.">
        <title>A Catalog of Tens of Thousands of Viruses from Human Metagenomes Reveals Hidden Associations with Chronic Diseases.</title>
        <authorList>
            <person name="Tisza M.J."/>
            <person name="Buck C.B."/>
        </authorList>
    </citation>
    <scope>NUCLEOTIDE SEQUENCE</scope>
    <source>
        <strain evidence="1">CtGa111</strain>
    </source>
</reference>
<evidence type="ECO:0000313" key="1">
    <source>
        <dbReference type="EMBL" id="DAG04865.1"/>
    </source>
</evidence>
<organism evidence="1">
    <name type="scientific">Siphoviridae sp. ctGa111</name>
    <dbReference type="NCBI Taxonomy" id="2825413"/>
    <lineage>
        <taxon>Viruses</taxon>
        <taxon>Duplodnaviria</taxon>
        <taxon>Heunggongvirae</taxon>
        <taxon>Uroviricota</taxon>
        <taxon>Caudoviricetes</taxon>
    </lineage>
</organism>
<protein>
    <submittedName>
        <fullName evidence="1">Uncharacterized protein</fullName>
    </submittedName>
</protein>